<organism evidence="7 8">
    <name type="scientific">Owenia fusiformis</name>
    <name type="common">Polychaete worm</name>
    <dbReference type="NCBI Taxonomy" id="6347"/>
    <lineage>
        <taxon>Eukaryota</taxon>
        <taxon>Metazoa</taxon>
        <taxon>Spiralia</taxon>
        <taxon>Lophotrochozoa</taxon>
        <taxon>Annelida</taxon>
        <taxon>Polychaeta</taxon>
        <taxon>Sedentaria</taxon>
        <taxon>Canalipalpata</taxon>
        <taxon>Sabellida</taxon>
        <taxon>Oweniida</taxon>
        <taxon>Oweniidae</taxon>
        <taxon>Owenia</taxon>
    </lineage>
</organism>
<evidence type="ECO:0000256" key="5">
    <source>
        <dbReference type="SAM" id="MobiDB-lite"/>
    </source>
</evidence>
<protein>
    <recommendedName>
        <fullName evidence="6">TATA element modulatory factor 1 TATA binding domain-containing protein</fullName>
    </recommendedName>
</protein>
<dbReference type="InterPro" id="IPR022092">
    <property type="entry name" value="TMF_DNA-bd"/>
</dbReference>
<evidence type="ECO:0000313" key="8">
    <source>
        <dbReference type="Proteomes" id="UP000749559"/>
    </source>
</evidence>
<keyword evidence="2" id="KW-0333">Golgi apparatus</keyword>
<accession>A0A8S4PM92</accession>
<dbReference type="GO" id="GO:0005783">
    <property type="term" value="C:endoplasmic reticulum"/>
    <property type="evidence" value="ECO:0007669"/>
    <property type="project" value="TreeGrafter"/>
</dbReference>
<evidence type="ECO:0000259" key="6">
    <source>
        <dbReference type="Pfam" id="PF12325"/>
    </source>
</evidence>
<dbReference type="EMBL" id="CAIIXF020000009">
    <property type="protein sequence ID" value="CAH1794162.1"/>
    <property type="molecule type" value="Genomic_DNA"/>
</dbReference>
<evidence type="ECO:0000256" key="2">
    <source>
        <dbReference type="ARBA" id="ARBA00023034"/>
    </source>
</evidence>
<feature type="compositionally biased region" description="Basic and acidic residues" evidence="5">
    <location>
        <begin position="799"/>
        <end position="810"/>
    </location>
</feature>
<keyword evidence="3 4" id="KW-0175">Coiled coil</keyword>
<feature type="compositionally biased region" description="Basic and acidic residues" evidence="5">
    <location>
        <begin position="137"/>
        <end position="150"/>
    </location>
</feature>
<feature type="compositionally biased region" description="Polar residues" evidence="5">
    <location>
        <begin position="110"/>
        <end position="126"/>
    </location>
</feature>
<evidence type="ECO:0000256" key="1">
    <source>
        <dbReference type="ARBA" id="ARBA00004555"/>
    </source>
</evidence>
<feature type="region of interest" description="Disordered" evidence="5">
    <location>
        <begin position="519"/>
        <end position="821"/>
    </location>
</feature>
<feature type="compositionally biased region" description="Basic and acidic residues" evidence="5">
    <location>
        <begin position="752"/>
        <end position="761"/>
    </location>
</feature>
<name>A0A8S4PM92_OWEFU</name>
<feature type="compositionally biased region" description="Basic and acidic residues" evidence="5">
    <location>
        <begin position="541"/>
        <end position="556"/>
    </location>
</feature>
<dbReference type="Proteomes" id="UP000749559">
    <property type="component" value="Unassembled WGS sequence"/>
</dbReference>
<feature type="compositionally biased region" description="Basic and acidic residues" evidence="5">
    <location>
        <begin position="194"/>
        <end position="205"/>
    </location>
</feature>
<dbReference type="InterPro" id="IPR052602">
    <property type="entry name" value="Growth_transcription_reg"/>
</dbReference>
<keyword evidence="8" id="KW-1185">Reference proteome</keyword>
<feature type="coiled-coil region" evidence="4">
    <location>
        <begin position="1374"/>
        <end position="1467"/>
    </location>
</feature>
<dbReference type="Pfam" id="PF12325">
    <property type="entry name" value="TMF_TATA_bd"/>
    <property type="match status" value="1"/>
</dbReference>
<dbReference type="GO" id="GO:0005794">
    <property type="term" value="C:Golgi apparatus"/>
    <property type="evidence" value="ECO:0007669"/>
    <property type="project" value="UniProtKB-SubCell"/>
</dbReference>
<evidence type="ECO:0000256" key="4">
    <source>
        <dbReference type="SAM" id="Coils"/>
    </source>
</evidence>
<feature type="compositionally biased region" description="Low complexity" evidence="5">
    <location>
        <begin position="1312"/>
        <end position="1329"/>
    </location>
</feature>
<feature type="compositionally biased region" description="Low complexity" evidence="5">
    <location>
        <begin position="648"/>
        <end position="658"/>
    </location>
</feature>
<dbReference type="InterPro" id="IPR022091">
    <property type="entry name" value="TMF_TATA-bd"/>
</dbReference>
<feature type="compositionally biased region" description="Polar residues" evidence="5">
    <location>
        <begin position="76"/>
        <end position="94"/>
    </location>
</feature>
<comment type="caution">
    <text evidence="7">The sequence shown here is derived from an EMBL/GenBank/DDBJ whole genome shotgun (WGS) entry which is preliminary data.</text>
</comment>
<feature type="region of interest" description="Disordered" evidence="5">
    <location>
        <begin position="31"/>
        <end position="357"/>
    </location>
</feature>
<gene>
    <name evidence="7" type="ORF">OFUS_LOCUS18916</name>
</gene>
<feature type="compositionally biased region" description="Low complexity" evidence="5">
    <location>
        <begin position="713"/>
        <end position="727"/>
    </location>
</feature>
<evidence type="ECO:0000256" key="3">
    <source>
        <dbReference type="ARBA" id="ARBA00023054"/>
    </source>
</evidence>
<comment type="subcellular location">
    <subcellularLocation>
        <location evidence="1">Golgi apparatus</location>
    </subcellularLocation>
</comment>
<feature type="compositionally biased region" description="Polar residues" evidence="5">
    <location>
        <begin position="671"/>
        <end position="686"/>
    </location>
</feature>
<sequence length="1479" mass="164652">MSWWDTSGIQKLANQALQQAQSKIDKVLDIQNEGESATSGVSTEGDPFMSSVPVESKSQSKEDKKAEGDFWGSWGVETSGNQETDSVASSWSKFTSKKKETQNARLSKATIKTASVSSSERATASKNLPRLNIAKHGHIEKDTSSIDKDVGLTSTIVKPSSAGEPSKTEPSIPSSSPTKKTGPLKLGKKLSKTKSTERLSQRKPEIVSPRNDPDIDQTPLVKASDGGHDALSKAKVDNAAVPVVATVKEMCQETSPDSIINDDQKSDFSEEKGVTKILSKTDSSSNETGSSNVTSKIPDESTGPSSHEEGLNEPAVDVNRATADVPEESKGDSQLVGQKTEESPEEDSIKEEPCDSNIIHISSTSEKTMVHNKFNSGAIENQDGELHLHHDSGSLPSNINDNDNEKTITKEELDKNLLESNELCNKDVEVDVDENLEACEPNVDNLEYDVEKYNTNVSVCDPNEDIGERNIDVEGKRNIDVQDIMIQDDENPAVKKSETDIEVHNTSIDLVESLLVEPDNSQLASSSSESAMSDQASDTKTISDEKDNESDSKTETDTSTITIEGDTGGSDSLETSKDHINVSPCDDTIADIPEQSKPMHEQLNVEIPQQRHGPDTSGHKSDESDSPTPHSEHTSSDSEAKQRKRADSLTSTSSSGSSFVRCEIAEAMTESAATQQGEDVQSGHSSGSEKSDLVKIGGSEVTSGHTSGDEVDTTTSSDIEIISTPTSNGEYRMERPFDLSPLRHAFSQHSGRGRELGHNRSDSNSSAQSRKSEQGSPEPPKLDARQSLREGEQLASKLIKPEVKDTREDTNPLQTEKLLKFEDPSDDPAILLQKLASMAEVLDAREKKLLELSKENIDLQETSAVLRSQLQQSEEAREMEMADLNEITEEFTQRISDSEKKLQATCRERDNMKKQLQSMQGELSSSKQTESLMLEKDQQISELLEEGEKLSKQQLQSNNIIKKLRSKEKETDSLVKSQKQKLDEQKTEIERLHKVLDSKEDMETKQKDAINQLNAAVKKQEKDLSKYKADLEESLEKARGLQSALDNSYKELAELHKAQATKSTKVQEEKLSQEMAAKEEIRFAMEKQQLVARKQQEGLVMQVEDLQLSVSRMEKEHSRRENRLRQEISDLQQRLQEGEVRNQELTQSVSGASRPLLRQIENLQATYSAQTVSYERIEKNLTERLAEVQGQLATATEKERMSSEKAMELSTKLTSLESQVRLLRQEKSRLTAEKDMLSARIEVLEDAKNNESAQLEALKHSLNHDLQELKKEKILLENQLEMEKIRTEAEKKKLLLAHESMREKDLQAMKASSTPPSRSPRQSHSRQSSVTSENAIMPLSQEEVLERTLMLASSNGNKASLYDSLRQTGAATIMENLESQLKLREGEILQLQSEIGSLERTRESMARELVNLSTHNDELQEKLDVLEDIREKYTELDGRYNAMLLMYGEKEEQVQELRLDLADVKEMYKTQIDQLLRTQ</sequence>
<feature type="compositionally biased region" description="Basic and acidic residues" evidence="5">
    <location>
        <begin position="225"/>
        <end position="236"/>
    </location>
</feature>
<feature type="compositionally biased region" description="Low complexity" evidence="5">
    <location>
        <begin position="168"/>
        <end position="185"/>
    </location>
</feature>
<feature type="compositionally biased region" description="Low complexity" evidence="5">
    <location>
        <begin position="557"/>
        <end position="571"/>
    </location>
</feature>
<dbReference type="Pfam" id="PF12329">
    <property type="entry name" value="TMF_DNA_bd"/>
    <property type="match status" value="1"/>
</dbReference>
<feature type="coiled-coil region" evidence="4">
    <location>
        <begin position="842"/>
        <end position="1044"/>
    </location>
</feature>
<feature type="compositionally biased region" description="Basic and acidic residues" evidence="5">
    <location>
        <begin position="630"/>
        <end position="647"/>
    </location>
</feature>
<feature type="compositionally biased region" description="Basic and acidic residues" evidence="5">
    <location>
        <begin position="612"/>
        <end position="623"/>
    </location>
</feature>
<feature type="coiled-coil region" evidence="4">
    <location>
        <begin position="1103"/>
        <end position="1286"/>
    </location>
</feature>
<feature type="compositionally biased region" description="Polar residues" evidence="5">
    <location>
        <begin position="278"/>
        <end position="295"/>
    </location>
</feature>
<feature type="region of interest" description="Disordered" evidence="5">
    <location>
        <begin position="1304"/>
        <end position="1339"/>
    </location>
</feature>
<proteinExistence type="predicted"/>
<feature type="compositionally biased region" description="Low complexity" evidence="5">
    <location>
        <begin position="521"/>
        <end position="538"/>
    </location>
</feature>
<dbReference type="PANTHER" id="PTHR46515">
    <property type="entry name" value="TATA ELEMENT MODULATORY FACTOR TMF1"/>
    <property type="match status" value="1"/>
</dbReference>
<reference evidence="7" key="1">
    <citation type="submission" date="2022-03" db="EMBL/GenBank/DDBJ databases">
        <authorList>
            <person name="Martin C."/>
        </authorList>
    </citation>
    <scope>NUCLEOTIDE SEQUENCE</scope>
</reference>
<dbReference type="PANTHER" id="PTHR46515:SF1">
    <property type="entry name" value="TATA ELEMENT MODULATORY FACTOR"/>
    <property type="match status" value="1"/>
</dbReference>
<evidence type="ECO:0000313" key="7">
    <source>
        <dbReference type="EMBL" id="CAH1794162.1"/>
    </source>
</evidence>
<feature type="compositionally biased region" description="Polar residues" evidence="5">
    <location>
        <begin position="33"/>
        <end position="42"/>
    </location>
</feature>
<feature type="compositionally biased region" description="Basic and acidic residues" evidence="5">
    <location>
        <begin position="780"/>
        <end position="792"/>
    </location>
</feature>
<feature type="compositionally biased region" description="Basic and acidic residues" evidence="5">
    <location>
        <begin position="58"/>
        <end position="68"/>
    </location>
</feature>
<feature type="domain" description="TATA element modulatory factor 1 TATA binding" evidence="6">
    <location>
        <begin position="1368"/>
        <end position="1475"/>
    </location>
</feature>
<dbReference type="OrthoDB" id="74178at2759"/>
<feature type="compositionally biased region" description="Basic and acidic residues" evidence="5">
    <location>
        <begin position="262"/>
        <end position="274"/>
    </location>
</feature>